<reference evidence="3" key="1">
    <citation type="submission" date="2016-03" db="EMBL/GenBank/DDBJ databases">
        <authorList>
            <person name="Ma C."/>
            <person name="Zhou S."/>
            <person name="Yang G."/>
        </authorList>
    </citation>
    <scope>NUCLEOTIDE SEQUENCE [LARGE SCALE GENOMIC DNA]</scope>
    <source>
        <strain evidence="3">SgZ-1</strain>
    </source>
</reference>
<dbReference type="InterPro" id="IPR011051">
    <property type="entry name" value="RmlC_Cupin_sf"/>
</dbReference>
<dbReference type="PROSITE" id="PS51257">
    <property type="entry name" value="PROKAR_LIPOPROTEIN"/>
    <property type="match status" value="1"/>
</dbReference>
<evidence type="ECO:0000313" key="3">
    <source>
        <dbReference type="Proteomes" id="UP000036902"/>
    </source>
</evidence>
<gene>
    <name evidence="2" type="ORF">AC731_017315</name>
</gene>
<keyword evidence="3" id="KW-1185">Reference proteome</keyword>
<name>A0A127K9C2_9RHOO</name>
<dbReference type="CDD" id="cd06981">
    <property type="entry name" value="cupin_reut_a1446"/>
    <property type="match status" value="1"/>
</dbReference>
<dbReference type="AlphaFoldDB" id="A0A127K9C2"/>
<protein>
    <submittedName>
        <fullName evidence="2">Phosphoribosylaminoimidazole carboxylase</fullName>
    </submittedName>
</protein>
<feature type="domain" description="Cupin type-2" evidence="1">
    <location>
        <begin position="54"/>
        <end position="98"/>
    </location>
</feature>
<dbReference type="EMBL" id="CP014646">
    <property type="protein sequence ID" value="AMO38547.1"/>
    <property type="molecule type" value="Genomic_DNA"/>
</dbReference>
<dbReference type="InterPro" id="IPR014710">
    <property type="entry name" value="RmlC-like_jellyroll"/>
</dbReference>
<dbReference type="SUPFAM" id="SSF51182">
    <property type="entry name" value="RmlC-like cupins"/>
    <property type="match status" value="1"/>
</dbReference>
<sequence>MSEASRLRRGNLYVPLPEAGVEEHFQTLFAGTACRVERIVSHRHASPPGFWYEQAEDEWVVLLQGAAELGFDDGGRIALTPGDWVEIPAGCRHRVLSTALATVWLAVHGSRSGAAPA</sequence>
<evidence type="ECO:0000313" key="2">
    <source>
        <dbReference type="EMBL" id="AMO38547.1"/>
    </source>
</evidence>
<dbReference type="Pfam" id="PF07883">
    <property type="entry name" value="Cupin_2"/>
    <property type="match status" value="1"/>
</dbReference>
<dbReference type="InterPro" id="IPR013096">
    <property type="entry name" value="Cupin_2"/>
</dbReference>
<accession>A0A127K9C2</accession>
<dbReference type="STRING" id="1134435.AC731_017315"/>
<organism evidence="2 3">
    <name type="scientific">Thauera humireducens</name>
    <dbReference type="NCBI Taxonomy" id="1134435"/>
    <lineage>
        <taxon>Bacteria</taxon>
        <taxon>Pseudomonadati</taxon>
        <taxon>Pseudomonadota</taxon>
        <taxon>Betaproteobacteria</taxon>
        <taxon>Rhodocyclales</taxon>
        <taxon>Zoogloeaceae</taxon>
        <taxon>Thauera</taxon>
    </lineage>
</organism>
<dbReference type="RefSeq" id="WP_048708011.1">
    <property type="nucleotide sequence ID" value="NZ_CP014646.1"/>
</dbReference>
<dbReference type="Gene3D" id="2.60.120.10">
    <property type="entry name" value="Jelly Rolls"/>
    <property type="match status" value="1"/>
</dbReference>
<proteinExistence type="predicted"/>
<dbReference type="Proteomes" id="UP000036902">
    <property type="component" value="Chromosome"/>
</dbReference>
<dbReference type="KEGG" id="thu:AC731_017315"/>
<evidence type="ECO:0000259" key="1">
    <source>
        <dbReference type="Pfam" id="PF07883"/>
    </source>
</evidence>